<evidence type="ECO:0000313" key="1">
    <source>
        <dbReference type="EMBL" id="MFC4584710.1"/>
    </source>
</evidence>
<accession>A0ABV9E747</accession>
<dbReference type="RefSeq" id="WP_262842722.1">
    <property type="nucleotide sequence ID" value="NZ_JANZYP010000013.1"/>
</dbReference>
<evidence type="ECO:0000313" key="2">
    <source>
        <dbReference type="Proteomes" id="UP001595891"/>
    </source>
</evidence>
<reference evidence="2" key="1">
    <citation type="journal article" date="2019" name="Int. J. Syst. Evol. Microbiol.">
        <title>The Global Catalogue of Microorganisms (GCM) 10K type strain sequencing project: providing services to taxonomists for standard genome sequencing and annotation.</title>
        <authorList>
            <consortium name="The Broad Institute Genomics Platform"/>
            <consortium name="The Broad Institute Genome Sequencing Center for Infectious Disease"/>
            <person name="Wu L."/>
            <person name="Ma J."/>
        </authorList>
    </citation>
    <scope>NUCLEOTIDE SEQUENCE [LARGE SCALE GENOMIC DNA]</scope>
    <source>
        <strain evidence="2">CCUG 49560</strain>
    </source>
</reference>
<organism evidence="1 2">
    <name type="scientific">Sphaerisporangium corydalis</name>
    <dbReference type="NCBI Taxonomy" id="1441875"/>
    <lineage>
        <taxon>Bacteria</taxon>
        <taxon>Bacillati</taxon>
        <taxon>Actinomycetota</taxon>
        <taxon>Actinomycetes</taxon>
        <taxon>Streptosporangiales</taxon>
        <taxon>Streptosporangiaceae</taxon>
        <taxon>Sphaerisporangium</taxon>
    </lineage>
</organism>
<dbReference type="Proteomes" id="UP001595891">
    <property type="component" value="Unassembled WGS sequence"/>
</dbReference>
<keyword evidence="2" id="KW-1185">Reference proteome</keyword>
<protein>
    <submittedName>
        <fullName evidence="1">Uncharacterized protein</fullName>
    </submittedName>
</protein>
<comment type="caution">
    <text evidence="1">The sequence shown here is derived from an EMBL/GenBank/DDBJ whole genome shotgun (WGS) entry which is preliminary data.</text>
</comment>
<gene>
    <name evidence="1" type="ORF">ACFO8L_01400</name>
</gene>
<name>A0ABV9E747_9ACTN</name>
<dbReference type="EMBL" id="JBHSFN010000001">
    <property type="protein sequence ID" value="MFC4584710.1"/>
    <property type="molecule type" value="Genomic_DNA"/>
</dbReference>
<proteinExistence type="predicted"/>
<sequence length="127" mass="14678">MRWHSYRARWRGADYEASAEPRADGLWMRLRVTAPAEGFDEVAPGRHVRPVRAEECEAVLFVTMTGRWRGAECQVHDEREGELLVEYTGGRLPVARELGLERVERGVHRAWVPRHEVVDLREHAVPL</sequence>